<dbReference type="GO" id="GO:0046513">
    <property type="term" value="P:ceramide biosynthetic process"/>
    <property type="evidence" value="ECO:0007669"/>
    <property type="project" value="InterPro"/>
</dbReference>
<feature type="transmembrane region" description="Helical" evidence="11">
    <location>
        <begin position="137"/>
        <end position="162"/>
    </location>
</feature>
<feature type="transmembrane region" description="Helical" evidence="11">
    <location>
        <begin position="366"/>
        <end position="388"/>
    </location>
</feature>
<evidence type="ECO:0000256" key="2">
    <source>
        <dbReference type="ARBA" id="ARBA00009808"/>
    </source>
</evidence>
<comment type="subcellular location">
    <subcellularLocation>
        <location evidence="1">Endoplasmic reticulum membrane</location>
        <topology evidence="1">Multi-pass membrane protein</topology>
    </subcellularLocation>
</comment>
<dbReference type="PIRSF" id="PIRSF005225">
    <property type="entry name" value="LAG1_LAC1"/>
    <property type="match status" value="1"/>
</dbReference>
<keyword evidence="3" id="KW-0808">Transferase</keyword>
<keyword evidence="6 11" id="KW-1133">Transmembrane helix</keyword>
<organism evidence="13 14">
    <name type="scientific">Kwoniella heveanensis BCC8398</name>
    <dbReference type="NCBI Taxonomy" id="1296120"/>
    <lineage>
        <taxon>Eukaryota</taxon>
        <taxon>Fungi</taxon>
        <taxon>Dikarya</taxon>
        <taxon>Basidiomycota</taxon>
        <taxon>Agaricomycotina</taxon>
        <taxon>Tremellomycetes</taxon>
        <taxon>Tremellales</taxon>
        <taxon>Cryptococcaceae</taxon>
        <taxon>Kwoniella</taxon>
    </lineage>
</organism>
<dbReference type="GO" id="GO:0005789">
    <property type="term" value="C:endoplasmic reticulum membrane"/>
    <property type="evidence" value="ECO:0007669"/>
    <property type="project" value="UniProtKB-SubCell"/>
</dbReference>
<dbReference type="OrthoDB" id="3053196at2759"/>
<evidence type="ECO:0000259" key="12">
    <source>
        <dbReference type="PROSITE" id="PS50922"/>
    </source>
</evidence>
<dbReference type="STRING" id="1296120.A0A1B9H3F7"/>
<dbReference type="EMBL" id="KI669492">
    <property type="protein sequence ID" value="OCF37812.1"/>
    <property type="molecule type" value="Genomic_DNA"/>
</dbReference>
<evidence type="ECO:0000313" key="13">
    <source>
        <dbReference type="EMBL" id="OCF37812.1"/>
    </source>
</evidence>
<dbReference type="PANTHER" id="PTHR12560:SF11">
    <property type="entry name" value="CERAMIDE SYNTHASE LAC1-RELATED"/>
    <property type="match status" value="1"/>
</dbReference>
<dbReference type="PROSITE" id="PS50922">
    <property type="entry name" value="TLC"/>
    <property type="match status" value="1"/>
</dbReference>
<accession>A0A1B9H3F7</accession>
<keyword evidence="14" id="KW-1185">Reference proteome</keyword>
<evidence type="ECO:0000256" key="7">
    <source>
        <dbReference type="ARBA" id="ARBA00023136"/>
    </source>
</evidence>
<dbReference type="InterPro" id="IPR006634">
    <property type="entry name" value="TLC-dom"/>
</dbReference>
<keyword evidence="5" id="KW-0256">Endoplasmic reticulum</keyword>
<evidence type="ECO:0000256" key="4">
    <source>
        <dbReference type="ARBA" id="ARBA00022692"/>
    </source>
</evidence>
<feature type="domain" description="TLC" evidence="12">
    <location>
        <begin position="174"/>
        <end position="393"/>
    </location>
</feature>
<feature type="transmembrane region" description="Helical" evidence="11">
    <location>
        <begin position="312"/>
        <end position="333"/>
    </location>
</feature>
<dbReference type="PANTHER" id="PTHR12560">
    <property type="entry name" value="LONGEVITY ASSURANCE FACTOR 1 LAG1"/>
    <property type="match status" value="1"/>
</dbReference>
<comment type="similarity">
    <text evidence="2">Belongs to the sphingosine N-acyltransferase family.</text>
</comment>
<feature type="transmembrane region" description="Helical" evidence="11">
    <location>
        <begin position="80"/>
        <end position="99"/>
    </location>
</feature>
<sequence>MSTTVNPRQGQANRRRSSSVTNALKQIPLNHEGQPSRTIHETSEVQPLSGRPRPTKKERDALPELYKSEGFWRDLRTGRWMLIPSSSLALFLVPVVLYWNHKVLVQYGLLGNDTPNPFEKLLLPSGRLPNGKYEKSIWDITFCATYIIFWSFVRQFVTIHILRPLAMALGIKGGKIMRFTEQGYAIFYFGILGPCGIYVMKGLPTWWYKTEYFWIDYPHDQMTWELKTYYLMQAAYWLQQTIILAAKIEKPRKDFKELVAHHVVTLWLIWWSYMIHLTYIGVSVFVTMDISDIFLALAKCVNYVSEAASPPFFAFFVGVWTYFRHYLNLWILWSVYTQFELIDVSERSLFAPLQDKWLDWWMKWQIFAPIFLLQLINLFWYFLIWRILLRAVFSQGLSDERSDDEDEGEEGEQTTGDKLKEQ</sequence>
<feature type="compositionally biased region" description="Acidic residues" evidence="10">
    <location>
        <begin position="401"/>
        <end position="412"/>
    </location>
</feature>
<evidence type="ECO:0000256" key="10">
    <source>
        <dbReference type="SAM" id="MobiDB-lite"/>
    </source>
</evidence>
<keyword evidence="4 9" id="KW-0812">Transmembrane</keyword>
<evidence type="ECO:0000256" key="5">
    <source>
        <dbReference type="ARBA" id="ARBA00022824"/>
    </source>
</evidence>
<dbReference type="AlphaFoldDB" id="A0A1B9H3F7"/>
<reference evidence="13 14" key="1">
    <citation type="submission" date="2013-07" db="EMBL/GenBank/DDBJ databases">
        <title>The Genome Sequence of Cryptococcus heveanensis BCC8398.</title>
        <authorList>
            <consortium name="The Broad Institute Genome Sequencing Platform"/>
            <person name="Cuomo C."/>
            <person name="Litvintseva A."/>
            <person name="Chen Y."/>
            <person name="Heitman J."/>
            <person name="Sun S."/>
            <person name="Springer D."/>
            <person name="Dromer F."/>
            <person name="Young S.K."/>
            <person name="Zeng Q."/>
            <person name="Gargeya S."/>
            <person name="Fitzgerald M."/>
            <person name="Abouelleil A."/>
            <person name="Alvarado L."/>
            <person name="Berlin A.M."/>
            <person name="Chapman S.B."/>
            <person name="Dewar J."/>
            <person name="Goldberg J."/>
            <person name="Griggs A."/>
            <person name="Gujja S."/>
            <person name="Hansen M."/>
            <person name="Howarth C."/>
            <person name="Imamovic A."/>
            <person name="Larimer J."/>
            <person name="McCowan C."/>
            <person name="Murphy C."/>
            <person name="Pearson M."/>
            <person name="Priest M."/>
            <person name="Roberts A."/>
            <person name="Saif S."/>
            <person name="Shea T."/>
            <person name="Sykes S."/>
            <person name="Wortman J."/>
            <person name="Nusbaum C."/>
            <person name="Birren B."/>
        </authorList>
    </citation>
    <scope>NUCLEOTIDE SEQUENCE [LARGE SCALE GENOMIC DNA]</scope>
    <source>
        <strain evidence="13 14">BCC8398</strain>
    </source>
</reference>
<evidence type="ECO:0000256" key="6">
    <source>
        <dbReference type="ARBA" id="ARBA00022989"/>
    </source>
</evidence>
<evidence type="ECO:0000256" key="11">
    <source>
        <dbReference type="SAM" id="Phobius"/>
    </source>
</evidence>
<dbReference type="GO" id="GO:0050291">
    <property type="term" value="F:sphingosine N-acyltransferase activity"/>
    <property type="evidence" value="ECO:0007669"/>
    <property type="project" value="InterPro"/>
</dbReference>
<dbReference type="SMART" id="SM00724">
    <property type="entry name" value="TLC"/>
    <property type="match status" value="1"/>
</dbReference>
<evidence type="ECO:0000256" key="3">
    <source>
        <dbReference type="ARBA" id="ARBA00022679"/>
    </source>
</evidence>
<evidence type="ECO:0000313" key="14">
    <source>
        <dbReference type="Proteomes" id="UP000092666"/>
    </source>
</evidence>
<gene>
    <name evidence="13" type="ORF">I316_00036</name>
</gene>
<name>A0A1B9H3F7_9TREE</name>
<feature type="transmembrane region" description="Helical" evidence="11">
    <location>
        <begin position="183"/>
        <end position="208"/>
    </location>
</feature>
<evidence type="ECO:0000256" key="8">
    <source>
        <dbReference type="ARBA" id="ARBA00023180"/>
    </source>
</evidence>
<proteinExistence type="inferred from homology"/>
<feature type="region of interest" description="Disordered" evidence="10">
    <location>
        <begin position="1"/>
        <end position="60"/>
    </location>
</feature>
<evidence type="ECO:0000256" key="9">
    <source>
        <dbReference type="PROSITE-ProRule" id="PRU00205"/>
    </source>
</evidence>
<protein>
    <submittedName>
        <fullName evidence="13">Acyl-CoA-dependent ceramide synthase</fullName>
    </submittedName>
</protein>
<feature type="compositionally biased region" description="Polar residues" evidence="10">
    <location>
        <begin position="1"/>
        <end position="24"/>
    </location>
</feature>
<keyword evidence="7 9" id="KW-0472">Membrane</keyword>
<reference evidence="14" key="2">
    <citation type="submission" date="2013-12" db="EMBL/GenBank/DDBJ databases">
        <title>Evolution of pathogenesis and genome organization in the Tremellales.</title>
        <authorList>
            <person name="Cuomo C."/>
            <person name="Litvintseva A."/>
            <person name="Heitman J."/>
            <person name="Chen Y."/>
            <person name="Sun S."/>
            <person name="Springer D."/>
            <person name="Dromer F."/>
            <person name="Young S."/>
            <person name="Zeng Q."/>
            <person name="Chapman S."/>
            <person name="Gujja S."/>
            <person name="Saif S."/>
            <person name="Birren B."/>
        </authorList>
    </citation>
    <scope>NUCLEOTIDE SEQUENCE [LARGE SCALE GENOMIC DNA]</scope>
    <source>
        <strain evidence="14">BCC8398</strain>
    </source>
</reference>
<dbReference type="Pfam" id="PF03798">
    <property type="entry name" value="TRAM_LAG1_CLN8"/>
    <property type="match status" value="1"/>
</dbReference>
<keyword evidence="8" id="KW-0325">Glycoprotein</keyword>
<dbReference type="InterPro" id="IPR016439">
    <property type="entry name" value="Lag1/Lac1-like"/>
</dbReference>
<dbReference type="Proteomes" id="UP000092666">
    <property type="component" value="Unassembled WGS sequence"/>
</dbReference>
<evidence type="ECO:0000256" key="1">
    <source>
        <dbReference type="ARBA" id="ARBA00004477"/>
    </source>
</evidence>
<feature type="region of interest" description="Disordered" evidence="10">
    <location>
        <begin position="399"/>
        <end position="422"/>
    </location>
</feature>